<proteinExistence type="predicted"/>
<accession>A0A077K2I9</accession>
<sequence length="88" mass="10364">MSLCNKVQERIIEEANYIITTKHTIRATAKAFNISKSTIYLDVTSRLFSINKDLYYEVRQVLEFNKKWRYSRGGKACQIRKRGKSLND</sequence>
<organism evidence="1">
    <name type="scientific">Clostridium botulinum</name>
    <dbReference type="NCBI Taxonomy" id="1491"/>
    <lineage>
        <taxon>Bacteria</taxon>
        <taxon>Bacillati</taxon>
        <taxon>Bacillota</taxon>
        <taxon>Clostridia</taxon>
        <taxon>Eubacteriales</taxon>
        <taxon>Clostridiaceae</taxon>
        <taxon>Clostridium</taxon>
    </lineage>
</organism>
<name>A0A077K2I9_CLOBO</name>
<dbReference type="EMBL" id="AB855771">
    <property type="protein sequence ID" value="BAP25702.1"/>
    <property type="molecule type" value="Genomic_DNA"/>
</dbReference>
<keyword evidence="1" id="KW-0614">Plasmid</keyword>
<dbReference type="RefSeq" id="WP_032072445.1">
    <property type="nucleotide sequence ID" value="NZ_JACBDN010000005.1"/>
</dbReference>
<protein>
    <submittedName>
        <fullName evidence="1">Putative stage III sporulation protein D</fullName>
    </submittedName>
</protein>
<dbReference type="AlphaFoldDB" id="A0A077K2I9"/>
<dbReference type="InterPro" id="IPR014208">
    <property type="entry name" value="Spore_III_D"/>
</dbReference>
<geneLocation type="plasmid" evidence="1">
    <name>pCB111</name>
</geneLocation>
<dbReference type="Pfam" id="PF12116">
    <property type="entry name" value="SpoIIID"/>
    <property type="match status" value="1"/>
</dbReference>
<reference evidence="1" key="1">
    <citation type="submission" date="2013-09" db="EMBL/GenBank/DDBJ databases">
        <title>Analysis of type B2 neurotoxin-encoding plasmid in Clostridium botulinum.</title>
        <authorList>
            <person name="Hosomi K."/>
            <person name="Sakaguchi Y."/>
            <person name="Gotoh K."/>
            <person name="Nakamura K."/>
            <person name="Kohda T."/>
            <person name="Mukamoto M."/>
            <person name="Iida T."/>
            <person name="Kozaki S."/>
        </authorList>
    </citation>
    <scope>NUCLEOTIDE SEQUENCE</scope>
    <source>
        <strain evidence="1">111</strain>
        <plasmid evidence="1">pCB111</plasmid>
    </source>
</reference>
<evidence type="ECO:0000313" key="1">
    <source>
        <dbReference type="EMBL" id="BAP25702.1"/>
    </source>
</evidence>